<dbReference type="EMBL" id="JASNQZ010000006">
    <property type="protein sequence ID" value="KAL0955349.1"/>
    <property type="molecule type" value="Genomic_DNA"/>
</dbReference>
<evidence type="ECO:0000313" key="3">
    <source>
        <dbReference type="Proteomes" id="UP001556367"/>
    </source>
</evidence>
<feature type="compositionally biased region" description="Low complexity" evidence="1">
    <location>
        <begin position="293"/>
        <end position="304"/>
    </location>
</feature>
<gene>
    <name evidence="2" type="ORF">HGRIS_001598</name>
</gene>
<comment type="caution">
    <text evidence="2">The sequence shown here is derived from an EMBL/GenBank/DDBJ whole genome shotgun (WGS) entry which is preliminary data.</text>
</comment>
<keyword evidence="3" id="KW-1185">Reference proteome</keyword>
<dbReference type="Proteomes" id="UP001556367">
    <property type="component" value="Unassembled WGS sequence"/>
</dbReference>
<feature type="compositionally biased region" description="Basic and acidic residues" evidence="1">
    <location>
        <begin position="163"/>
        <end position="175"/>
    </location>
</feature>
<proteinExistence type="predicted"/>
<reference evidence="3" key="1">
    <citation type="submission" date="2024-06" db="EMBL/GenBank/DDBJ databases">
        <title>Multi-omics analyses provide insights into the biosynthesis of the anticancer antibiotic pleurotin in Hohenbuehelia grisea.</title>
        <authorList>
            <person name="Weaver J.A."/>
            <person name="Alberti F."/>
        </authorList>
    </citation>
    <scope>NUCLEOTIDE SEQUENCE [LARGE SCALE GENOMIC DNA]</scope>
    <source>
        <strain evidence="3">T-177</strain>
    </source>
</reference>
<name>A0ABR3JHW5_9AGAR</name>
<evidence type="ECO:0000256" key="1">
    <source>
        <dbReference type="SAM" id="MobiDB-lite"/>
    </source>
</evidence>
<evidence type="ECO:0000313" key="2">
    <source>
        <dbReference type="EMBL" id="KAL0955349.1"/>
    </source>
</evidence>
<protein>
    <submittedName>
        <fullName evidence="2">Uncharacterized protein</fullName>
    </submittedName>
</protein>
<sequence>MFWAESMEVGFSCFRINLRFLPKAFCNVESSSNSRSKSSNHQTAQEARGIGLCRCPREASKGTRAAGAKALDNAVWRGAAPTGHAPVQKDNASHNGTQNAGIRAPAKAGRPVSSDTRQRPSRRLPPSIPTFGDSDNDTVEAPQPPKRPRLVKRAEGLFDNDTDVEHAGRRGHVEGDIQVQRKAKPKKRTVPAFDEDADIEEDYGHHHGPGENDSDDDGMCSQPEDQDLAGIVPSQLRSQLRNELPQLGDSNEQSPSSPGIDLPDVELEMTTTTEFEDFNNTDQEEVDIAASANTNTNTNTNAKAPKPSGGHRARARLAEKPTFMANADAPIDTPSGKAQLAIASSGTSTAPGAAAVDAHSPNYGWPTEAHYVPPLPSLPLSLKVQPFPLQQIIRTAIRSATSDYMFKTAYPSDKNHWKGICAILRRCATSLEFSQYAEHFEKDVAFGEEVAQAMSVSSRTLEYLSDDVRSCSPASPIVAARLRLMPPRAPPDTIASSPARNARTESRI</sequence>
<feature type="region of interest" description="Disordered" evidence="1">
    <location>
        <begin position="293"/>
        <end position="313"/>
    </location>
</feature>
<feature type="region of interest" description="Disordered" evidence="1">
    <location>
        <begin position="80"/>
        <end position="226"/>
    </location>
</feature>
<feature type="region of interest" description="Disordered" evidence="1">
    <location>
        <begin position="488"/>
        <end position="508"/>
    </location>
</feature>
<organism evidence="2 3">
    <name type="scientific">Hohenbuehelia grisea</name>
    <dbReference type="NCBI Taxonomy" id="104357"/>
    <lineage>
        <taxon>Eukaryota</taxon>
        <taxon>Fungi</taxon>
        <taxon>Dikarya</taxon>
        <taxon>Basidiomycota</taxon>
        <taxon>Agaricomycotina</taxon>
        <taxon>Agaricomycetes</taxon>
        <taxon>Agaricomycetidae</taxon>
        <taxon>Agaricales</taxon>
        <taxon>Pleurotineae</taxon>
        <taxon>Pleurotaceae</taxon>
        <taxon>Hohenbuehelia</taxon>
    </lineage>
</organism>
<accession>A0ABR3JHW5</accession>